<accession>A0A2C6L4N2</accession>
<keyword evidence="3" id="KW-1185">Reference proteome</keyword>
<evidence type="ECO:0000313" key="2">
    <source>
        <dbReference type="EMBL" id="PHJ22476.1"/>
    </source>
</evidence>
<gene>
    <name evidence="2" type="ORF">CSUI_003673</name>
</gene>
<keyword evidence="1" id="KW-1133">Transmembrane helix</keyword>
<feature type="transmembrane region" description="Helical" evidence="1">
    <location>
        <begin position="28"/>
        <end position="53"/>
    </location>
</feature>
<reference evidence="2 3" key="1">
    <citation type="journal article" date="2017" name="Int. J. Parasitol.">
        <title>The genome of the protozoan parasite Cystoisospora suis and a reverse vaccinology approach to identify vaccine candidates.</title>
        <authorList>
            <person name="Palmieri N."/>
            <person name="Shrestha A."/>
            <person name="Ruttkowski B."/>
            <person name="Beck T."/>
            <person name="Vogl C."/>
            <person name="Tomley F."/>
            <person name="Blake D.P."/>
            <person name="Joachim A."/>
        </authorList>
    </citation>
    <scope>NUCLEOTIDE SEQUENCE [LARGE SCALE GENOMIC DNA]</scope>
    <source>
        <strain evidence="2 3">Wien I</strain>
    </source>
</reference>
<proteinExistence type="predicted"/>
<dbReference type="RefSeq" id="XP_067924153.1">
    <property type="nucleotide sequence ID" value="XM_068063868.1"/>
</dbReference>
<sequence length="61" mass="7413">MLARGDTHMHFTASQIYSVTHIHIRTYIYIYVYVYTVYRHICVSLCIYSSIYLRSLDIQYR</sequence>
<keyword evidence="1" id="KW-0812">Transmembrane</keyword>
<comment type="caution">
    <text evidence="2">The sequence shown here is derived from an EMBL/GenBank/DDBJ whole genome shotgun (WGS) entry which is preliminary data.</text>
</comment>
<dbReference type="AlphaFoldDB" id="A0A2C6L4N2"/>
<feature type="non-terminal residue" evidence="2">
    <location>
        <position position="61"/>
    </location>
</feature>
<evidence type="ECO:0000313" key="3">
    <source>
        <dbReference type="Proteomes" id="UP000221165"/>
    </source>
</evidence>
<keyword evidence="1" id="KW-0472">Membrane</keyword>
<evidence type="ECO:0000256" key="1">
    <source>
        <dbReference type="SAM" id="Phobius"/>
    </source>
</evidence>
<name>A0A2C6L4N2_9APIC</name>
<dbReference type="EMBL" id="MIGC01001658">
    <property type="protein sequence ID" value="PHJ22476.1"/>
    <property type="molecule type" value="Genomic_DNA"/>
</dbReference>
<organism evidence="2 3">
    <name type="scientific">Cystoisospora suis</name>
    <dbReference type="NCBI Taxonomy" id="483139"/>
    <lineage>
        <taxon>Eukaryota</taxon>
        <taxon>Sar</taxon>
        <taxon>Alveolata</taxon>
        <taxon>Apicomplexa</taxon>
        <taxon>Conoidasida</taxon>
        <taxon>Coccidia</taxon>
        <taxon>Eucoccidiorida</taxon>
        <taxon>Eimeriorina</taxon>
        <taxon>Sarcocystidae</taxon>
        <taxon>Cystoisospora</taxon>
    </lineage>
</organism>
<dbReference type="GeneID" id="94427079"/>
<protein>
    <submittedName>
        <fullName evidence="2">Uncharacterized protein</fullName>
    </submittedName>
</protein>
<dbReference type="Proteomes" id="UP000221165">
    <property type="component" value="Unassembled WGS sequence"/>
</dbReference>
<dbReference type="VEuPathDB" id="ToxoDB:CSUI_003673"/>